<dbReference type="Proteomes" id="UP000299102">
    <property type="component" value="Unassembled WGS sequence"/>
</dbReference>
<gene>
    <name evidence="1" type="ORF">EVAR_44046_1</name>
</gene>
<keyword evidence="2" id="KW-1185">Reference proteome</keyword>
<comment type="caution">
    <text evidence="1">The sequence shown here is derived from an EMBL/GenBank/DDBJ whole genome shotgun (WGS) entry which is preliminary data.</text>
</comment>
<reference evidence="1 2" key="1">
    <citation type="journal article" date="2019" name="Commun. Biol.">
        <title>The bagworm genome reveals a unique fibroin gene that provides high tensile strength.</title>
        <authorList>
            <person name="Kono N."/>
            <person name="Nakamura H."/>
            <person name="Ohtoshi R."/>
            <person name="Tomita M."/>
            <person name="Numata K."/>
            <person name="Arakawa K."/>
        </authorList>
    </citation>
    <scope>NUCLEOTIDE SEQUENCE [LARGE SCALE GENOMIC DNA]</scope>
</reference>
<protein>
    <submittedName>
        <fullName evidence="1">Uncharacterized protein</fullName>
    </submittedName>
</protein>
<accession>A0A4C1XIJ5</accession>
<sequence length="118" mass="13663">MKDILKNRIKKILQDLLILTEPMLEEERKIKAVLRNISLEIPTDCIKSDLENQNYPVFAVHRMHSRDGTEIDLVLAVLHKSDTSYIYDACQVSPSYSQMWFAGKRGQSSWAKTQIILK</sequence>
<dbReference type="EMBL" id="BGZK01000855">
    <property type="protein sequence ID" value="GBP62993.1"/>
    <property type="molecule type" value="Genomic_DNA"/>
</dbReference>
<dbReference type="OrthoDB" id="8123886at2759"/>
<evidence type="ECO:0000313" key="2">
    <source>
        <dbReference type="Proteomes" id="UP000299102"/>
    </source>
</evidence>
<organism evidence="1 2">
    <name type="scientific">Eumeta variegata</name>
    <name type="common">Bagworm moth</name>
    <name type="synonym">Eumeta japonica</name>
    <dbReference type="NCBI Taxonomy" id="151549"/>
    <lineage>
        <taxon>Eukaryota</taxon>
        <taxon>Metazoa</taxon>
        <taxon>Ecdysozoa</taxon>
        <taxon>Arthropoda</taxon>
        <taxon>Hexapoda</taxon>
        <taxon>Insecta</taxon>
        <taxon>Pterygota</taxon>
        <taxon>Neoptera</taxon>
        <taxon>Endopterygota</taxon>
        <taxon>Lepidoptera</taxon>
        <taxon>Glossata</taxon>
        <taxon>Ditrysia</taxon>
        <taxon>Tineoidea</taxon>
        <taxon>Psychidae</taxon>
        <taxon>Oiketicinae</taxon>
        <taxon>Eumeta</taxon>
    </lineage>
</organism>
<dbReference type="AlphaFoldDB" id="A0A4C1XIJ5"/>
<proteinExistence type="predicted"/>
<name>A0A4C1XIJ5_EUMVA</name>
<evidence type="ECO:0000313" key="1">
    <source>
        <dbReference type="EMBL" id="GBP62993.1"/>
    </source>
</evidence>